<evidence type="ECO:0000313" key="2">
    <source>
        <dbReference type="Proteomes" id="UP001239111"/>
    </source>
</evidence>
<accession>A0ACC2PGD7</accession>
<evidence type="ECO:0000313" key="1">
    <source>
        <dbReference type="EMBL" id="KAJ8682108.1"/>
    </source>
</evidence>
<proteinExistence type="predicted"/>
<organism evidence="1 2">
    <name type="scientific">Eretmocerus hayati</name>
    <dbReference type="NCBI Taxonomy" id="131215"/>
    <lineage>
        <taxon>Eukaryota</taxon>
        <taxon>Metazoa</taxon>
        <taxon>Ecdysozoa</taxon>
        <taxon>Arthropoda</taxon>
        <taxon>Hexapoda</taxon>
        <taxon>Insecta</taxon>
        <taxon>Pterygota</taxon>
        <taxon>Neoptera</taxon>
        <taxon>Endopterygota</taxon>
        <taxon>Hymenoptera</taxon>
        <taxon>Apocrita</taxon>
        <taxon>Proctotrupomorpha</taxon>
        <taxon>Chalcidoidea</taxon>
        <taxon>Aphelinidae</taxon>
        <taxon>Aphelininae</taxon>
        <taxon>Eretmocerus</taxon>
    </lineage>
</organism>
<name>A0ACC2PGD7_9HYME</name>
<protein>
    <submittedName>
        <fullName evidence="1">Uncharacterized protein</fullName>
    </submittedName>
</protein>
<dbReference type="Proteomes" id="UP001239111">
    <property type="component" value="Chromosome 1"/>
</dbReference>
<keyword evidence="2" id="KW-1185">Reference proteome</keyword>
<dbReference type="EMBL" id="CM056741">
    <property type="protein sequence ID" value="KAJ8682108.1"/>
    <property type="molecule type" value="Genomic_DNA"/>
</dbReference>
<sequence>MVESLISIGAEIDVPSDVGVPPLIAAAIEKDEQMVQFLIDCGAKFHIKDHIHLSTNVYKPFDLRETDIENSRLLVANSMYRDPFLKRNTTFALKDCSKYGTLADVSLLSEEYAVNYHFIAYFSHSADLHAQANPDAILQSIEYP</sequence>
<reference evidence="1" key="1">
    <citation type="submission" date="2023-04" db="EMBL/GenBank/DDBJ databases">
        <title>A chromosome-level genome assembly of the parasitoid wasp Eretmocerus hayati.</title>
        <authorList>
            <person name="Zhong Y."/>
            <person name="Liu S."/>
            <person name="Liu Y."/>
        </authorList>
    </citation>
    <scope>NUCLEOTIDE SEQUENCE</scope>
    <source>
        <strain evidence="1">ZJU_SS_LIU_2023</strain>
    </source>
</reference>
<comment type="caution">
    <text evidence="1">The sequence shown here is derived from an EMBL/GenBank/DDBJ whole genome shotgun (WGS) entry which is preliminary data.</text>
</comment>
<gene>
    <name evidence="1" type="ORF">QAD02_017900</name>
</gene>